<name>A0A813EKL4_POLGL</name>
<dbReference type="Proteomes" id="UP000654075">
    <property type="component" value="Unassembled WGS sequence"/>
</dbReference>
<dbReference type="AlphaFoldDB" id="A0A813EKL4"/>
<feature type="compositionally biased region" description="Low complexity" evidence="1">
    <location>
        <begin position="762"/>
        <end position="791"/>
    </location>
</feature>
<feature type="compositionally biased region" description="Polar residues" evidence="1">
    <location>
        <begin position="729"/>
        <end position="745"/>
    </location>
</feature>
<feature type="region of interest" description="Disordered" evidence="1">
    <location>
        <begin position="600"/>
        <end position="643"/>
    </location>
</feature>
<comment type="caution">
    <text evidence="2">The sequence shown here is derived from an EMBL/GenBank/DDBJ whole genome shotgun (WGS) entry which is preliminary data.</text>
</comment>
<proteinExistence type="predicted"/>
<feature type="compositionally biased region" description="Low complexity" evidence="1">
    <location>
        <begin position="809"/>
        <end position="846"/>
    </location>
</feature>
<feature type="region of interest" description="Disordered" evidence="1">
    <location>
        <begin position="687"/>
        <end position="861"/>
    </location>
</feature>
<reference evidence="2" key="1">
    <citation type="submission" date="2021-02" db="EMBL/GenBank/DDBJ databases">
        <authorList>
            <person name="Dougan E. K."/>
            <person name="Rhodes N."/>
            <person name="Thang M."/>
            <person name="Chan C."/>
        </authorList>
    </citation>
    <scope>NUCLEOTIDE SEQUENCE</scope>
</reference>
<feature type="non-terminal residue" evidence="2">
    <location>
        <position position="861"/>
    </location>
</feature>
<dbReference type="OrthoDB" id="428480at2759"/>
<dbReference type="EMBL" id="CAJNNV010014452">
    <property type="protein sequence ID" value="CAE8602618.1"/>
    <property type="molecule type" value="Genomic_DNA"/>
</dbReference>
<feature type="compositionally biased region" description="Polar residues" evidence="1">
    <location>
        <begin position="799"/>
        <end position="808"/>
    </location>
</feature>
<evidence type="ECO:0000256" key="1">
    <source>
        <dbReference type="SAM" id="MobiDB-lite"/>
    </source>
</evidence>
<gene>
    <name evidence="2" type="ORF">PGLA1383_LOCUS20858</name>
</gene>
<organism evidence="2 3">
    <name type="scientific">Polarella glacialis</name>
    <name type="common">Dinoflagellate</name>
    <dbReference type="NCBI Taxonomy" id="89957"/>
    <lineage>
        <taxon>Eukaryota</taxon>
        <taxon>Sar</taxon>
        <taxon>Alveolata</taxon>
        <taxon>Dinophyceae</taxon>
        <taxon>Suessiales</taxon>
        <taxon>Suessiaceae</taxon>
        <taxon>Polarella</taxon>
    </lineage>
</organism>
<feature type="compositionally biased region" description="Low complexity" evidence="1">
    <location>
        <begin position="687"/>
        <end position="704"/>
    </location>
</feature>
<evidence type="ECO:0000313" key="3">
    <source>
        <dbReference type="Proteomes" id="UP000654075"/>
    </source>
</evidence>
<keyword evidence="3" id="KW-1185">Reference proteome</keyword>
<feature type="non-terminal residue" evidence="2">
    <location>
        <position position="1"/>
    </location>
</feature>
<sequence length="861" mass="95478">ACAAWHATGIDGSCATDEPTLLQAVLASLACLKETFLADEVPAGGDLWAELPLPKLRSHTPEERFSWWRELGTWLWIPAVAHAGDGGARLRLARPKDLICGTYLGFSLCSPRELAAIGGSSWIAPELLHAAWGEDALGWEAFLDAVGVEVLSPASPRAAAVLSQPVGAVSSRLGAQLSKQDWWAKVVKAGQRVRGYVSRVILQADHAESSWLRSLPVVVAECSGHGSRDHPGRQQSICFAGLFLYETYARLGGQFLPYVRFPAGDGLLTAAPSSLLFIQSCLQALGVQVEISVPGLVRCLQVLREGGRCQNAEAFADIYKEVASLSMKCGDISEEWRHELPELIFVPGTGFKHSEECTWEEDYQVQWLTGVPALSGHYQRYGPTMRRFFLDLLGMPSTHPGFLPADLIRALRFLIAKVEAAANSQDPSTVLQGTPTTAAGLMKDLPDLALEIYSRLAQACSKGSVTLHLDVRRAFAQERLLILGSCSSPSGARLRPKRLFAREAWWEVESELQETKAGHLSLQTLYGRIPESELLFLRVIGLRRCCGRADIAQRLHDSNKYNNNDNKGSSPGRLSHWTEGICIEDLEELEHIQTSSYFRPPDWQAADTSDTEVEAVAPSRPDHFQPPPAASGSSSHVPAWRSREAALEAERRATAALEAEARFLREAREAQQQQQQQQQQLQRQQQQQQQQQQQLQHQQQQPQQHQREQQRQHRHSQLSHLSEPRQHQRIVSSADTRSGGFSSWRQRQESEEQAPPPPPGEASPAPSNTASASAATTRTAAAATATATATRRAAEEQGRTAQSQSEGIQLQQQQQQEQQQQEQEQQQRQQQHQQHQQQEQQQHVQQPHSAEVLPQSRNEQD</sequence>
<accession>A0A813EKL4</accession>
<protein>
    <submittedName>
        <fullName evidence="2">Uncharacterized protein</fullName>
    </submittedName>
</protein>
<evidence type="ECO:0000313" key="2">
    <source>
        <dbReference type="EMBL" id="CAE8602618.1"/>
    </source>
</evidence>